<dbReference type="EMBL" id="FPBV01000002">
    <property type="protein sequence ID" value="SFU45243.1"/>
    <property type="molecule type" value="Genomic_DNA"/>
</dbReference>
<protein>
    <submittedName>
        <fullName evidence="1">Uncharacterized protein</fullName>
    </submittedName>
</protein>
<organism evidence="1 2">
    <name type="scientific">Alicyclobacillus macrosporangiidus</name>
    <dbReference type="NCBI Taxonomy" id="392015"/>
    <lineage>
        <taxon>Bacteria</taxon>
        <taxon>Bacillati</taxon>
        <taxon>Bacillota</taxon>
        <taxon>Bacilli</taxon>
        <taxon>Bacillales</taxon>
        <taxon>Alicyclobacillaceae</taxon>
        <taxon>Alicyclobacillus</taxon>
    </lineage>
</organism>
<keyword evidence="2" id="KW-1185">Reference proteome</keyword>
<accession>A0A1I7G9X1</accession>
<name>A0A1I7G9X1_9BACL</name>
<evidence type="ECO:0000313" key="1">
    <source>
        <dbReference type="EMBL" id="SFU45243.1"/>
    </source>
</evidence>
<evidence type="ECO:0000313" key="2">
    <source>
        <dbReference type="Proteomes" id="UP000183508"/>
    </source>
</evidence>
<dbReference type="AlphaFoldDB" id="A0A1I7G9X1"/>
<dbReference type="Proteomes" id="UP000183508">
    <property type="component" value="Unassembled WGS sequence"/>
</dbReference>
<gene>
    <name evidence="1" type="ORF">SAMN05421543_10294</name>
</gene>
<proteinExistence type="predicted"/>
<sequence length="44" mass="5109">MTSMETYQRSKRYLAKLNENMLTVLLLAVTWHGDPIRLVCSLVL</sequence>
<reference evidence="2" key="1">
    <citation type="submission" date="2016-10" db="EMBL/GenBank/DDBJ databases">
        <authorList>
            <person name="Varghese N."/>
        </authorList>
    </citation>
    <scope>NUCLEOTIDE SEQUENCE [LARGE SCALE GENOMIC DNA]</scope>
    <source>
        <strain evidence="2">DSM 17980</strain>
    </source>
</reference>